<feature type="transmembrane region" description="Helical" evidence="2">
    <location>
        <begin position="108"/>
        <end position="125"/>
    </location>
</feature>
<dbReference type="PANTHER" id="PTHR33741:SF5">
    <property type="entry name" value="TRANSMEMBRANE PROTEIN DDB_G0269096-RELATED"/>
    <property type="match status" value="1"/>
</dbReference>
<feature type="transmembrane region" description="Helical" evidence="2">
    <location>
        <begin position="137"/>
        <end position="156"/>
    </location>
</feature>
<evidence type="ECO:0000313" key="4">
    <source>
        <dbReference type="EMBL" id="CEJ93811.1"/>
    </source>
</evidence>
<dbReference type="HOGENOM" id="CLU_040397_0_1_1"/>
<evidence type="ECO:0000256" key="1">
    <source>
        <dbReference type="SAM" id="MobiDB-lite"/>
    </source>
</evidence>
<keyword evidence="2" id="KW-1133">Transmembrane helix</keyword>
<dbReference type="OrthoDB" id="2016548at2759"/>
<dbReference type="STRING" id="1531966.A0A0A1T9R9"/>
<dbReference type="InterPro" id="IPR058581">
    <property type="entry name" value="TM_HPP"/>
</dbReference>
<feature type="transmembrane region" description="Helical" evidence="2">
    <location>
        <begin position="47"/>
        <end position="67"/>
    </location>
</feature>
<feature type="domain" description="HPP transmembrane region" evidence="3">
    <location>
        <begin position="44"/>
        <end position="206"/>
    </location>
</feature>
<reference evidence="4 5" key="1">
    <citation type="journal article" date="2015" name="Genome Announc.">
        <title>Draft Genome Sequence and Gene Annotation of the Entomopathogenic Fungus Verticillium hemipterigenum.</title>
        <authorList>
            <person name="Horn F."/>
            <person name="Habel A."/>
            <person name="Scharf D.H."/>
            <person name="Dworschak J."/>
            <person name="Brakhage A.A."/>
            <person name="Guthke R."/>
            <person name="Hertweck C."/>
            <person name="Linde J."/>
        </authorList>
    </citation>
    <scope>NUCLEOTIDE SEQUENCE [LARGE SCALE GENOMIC DNA]</scope>
</reference>
<evidence type="ECO:0000256" key="2">
    <source>
        <dbReference type="SAM" id="Phobius"/>
    </source>
</evidence>
<dbReference type="EMBL" id="CDHN01000006">
    <property type="protein sequence ID" value="CEJ93811.1"/>
    <property type="molecule type" value="Genomic_DNA"/>
</dbReference>
<proteinExistence type="predicted"/>
<dbReference type="InterPro" id="IPR007065">
    <property type="entry name" value="HPP"/>
</dbReference>
<feature type="region of interest" description="Disordered" evidence="1">
    <location>
        <begin position="219"/>
        <end position="267"/>
    </location>
</feature>
<sequence length="298" mass="32746">MAYKQWNFDIDRYINPLVPPPPWHYLPYPVARFFGYRKDKPAPTGNLMPTFWAFIGVFCALVIIEVVSVRIPGFIANHAPMIVGSMGATAVLEFYAIDSPLAQPRNAFFGQLIAAFVGAAVAKLFQLSDNFTEIQYLGGALSCACTVAIMALTKTVHPPAGATALLAVVDDRLVRAGWFLIPVMILAVSIMLAVALIVNNIERRFPVYWWTPADLKKTKPATNEQEKAENGAAKGPDAAGADVSGSQTSPEKERSEDVEHQEHQLSEAIVRPGLVVLPKDMHLTEEEKQFLEALSKRL</sequence>
<feature type="compositionally biased region" description="Low complexity" evidence="1">
    <location>
        <begin position="231"/>
        <end position="242"/>
    </location>
</feature>
<dbReference type="AlphaFoldDB" id="A0A0A1T9R9"/>
<keyword evidence="2" id="KW-0812">Transmembrane</keyword>
<dbReference type="Pfam" id="PF04982">
    <property type="entry name" value="TM_HPP"/>
    <property type="match status" value="1"/>
</dbReference>
<protein>
    <recommendedName>
        <fullName evidence="3">HPP transmembrane region domain-containing protein</fullName>
    </recommendedName>
</protein>
<evidence type="ECO:0000313" key="5">
    <source>
        <dbReference type="Proteomes" id="UP000039046"/>
    </source>
</evidence>
<feature type="transmembrane region" description="Helical" evidence="2">
    <location>
        <begin position="176"/>
        <end position="198"/>
    </location>
</feature>
<feature type="compositionally biased region" description="Basic and acidic residues" evidence="1">
    <location>
        <begin position="250"/>
        <end position="265"/>
    </location>
</feature>
<evidence type="ECO:0000259" key="3">
    <source>
        <dbReference type="Pfam" id="PF04982"/>
    </source>
</evidence>
<dbReference type="Proteomes" id="UP000039046">
    <property type="component" value="Unassembled WGS sequence"/>
</dbReference>
<name>A0A0A1T9R9_9HYPO</name>
<organism evidence="4 5">
    <name type="scientific">[Torrubiella] hemipterigena</name>
    <dbReference type="NCBI Taxonomy" id="1531966"/>
    <lineage>
        <taxon>Eukaryota</taxon>
        <taxon>Fungi</taxon>
        <taxon>Dikarya</taxon>
        <taxon>Ascomycota</taxon>
        <taxon>Pezizomycotina</taxon>
        <taxon>Sordariomycetes</taxon>
        <taxon>Hypocreomycetidae</taxon>
        <taxon>Hypocreales</taxon>
        <taxon>Clavicipitaceae</taxon>
        <taxon>Clavicipitaceae incertae sedis</taxon>
        <taxon>'Torrubiella' clade</taxon>
    </lineage>
</organism>
<keyword evidence="5" id="KW-1185">Reference proteome</keyword>
<accession>A0A0A1T9R9</accession>
<keyword evidence="2" id="KW-0472">Membrane</keyword>
<gene>
    <name evidence="4" type="ORF">VHEMI09379</name>
</gene>
<dbReference type="PANTHER" id="PTHR33741">
    <property type="entry name" value="TRANSMEMBRANE PROTEIN DDB_G0269096-RELATED"/>
    <property type="match status" value="1"/>
</dbReference>
<feature type="transmembrane region" description="Helical" evidence="2">
    <location>
        <begin position="79"/>
        <end position="96"/>
    </location>
</feature>